<dbReference type="EMBL" id="WOCE01000006">
    <property type="protein sequence ID" value="KAE9611356.1"/>
    <property type="molecule type" value="Genomic_DNA"/>
</dbReference>
<dbReference type="Pfam" id="PF00170">
    <property type="entry name" value="bZIP_1"/>
    <property type="match status" value="1"/>
</dbReference>
<dbReference type="InterPro" id="IPR046347">
    <property type="entry name" value="bZIP_sf"/>
</dbReference>
<dbReference type="PROSITE" id="PS50217">
    <property type="entry name" value="BZIP"/>
    <property type="match status" value="1"/>
</dbReference>
<dbReference type="Gene3D" id="1.20.5.170">
    <property type="match status" value="1"/>
</dbReference>
<evidence type="ECO:0000256" key="5">
    <source>
        <dbReference type="SAM" id="MobiDB-lite"/>
    </source>
</evidence>
<gene>
    <name evidence="6" type="ORF">Lalb_Chr06g0161641</name>
</gene>
<dbReference type="PROSITE" id="PS00036">
    <property type="entry name" value="BZIP_BASIC"/>
    <property type="match status" value="1"/>
</dbReference>
<proteinExistence type="predicted"/>
<evidence type="ECO:0000313" key="6">
    <source>
        <dbReference type="EMBL" id="KAE9611356.1"/>
    </source>
</evidence>
<feature type="compositionally biased region" description="Polar residues" evidence="5">
    <location>
        <begin position="1"/>
        <end position="27"/>
    </location>
</feature>
<protein>
    <submittedName>
        <fullName evidence="6">Putative transcription factor bZIP family</fullName>
    </submittedName>
</protein>
<dbReference type="PANTHER" id="PTHR22952:SF184">
    <property type="entry name" value="G-BOX-BINDING FACTOR 4"/>
    <property type="match status" value="1"/>
</dbReference>
<dbReference type="GO" id="GO:0003677">
    <property type="term" value="F:DNA binding"/>
    <property type="evidence" value="ECO:0007669"/>
    <property type="project" value="UniProtKB-KW"/>
</dbReference>
<dbReference type="InterPro" id="IPR004827">
    <property type="entry name" value="bZIP"/>
</dbReference>
<accession>A0A6A5N029</accession>
<keyword evidence="4" id="KW-0175">Coiled coil</keyword>
<evidence type="ECO:0000313" key="7">
    <source>
        <dbReference type="Proteomes" id="UP000447434"/>
    </source>
</evidence>
<dbReference type="InterPro" id="IPR043452">
    <property type="entry name" value="BZIP46-like"/>
</dbReference>
<dbReference type="GO" id="GO:0005634">
    <property type="term" value="C:nucleus"/>
    <property type="evidence" value="ECO:0007669"/>
    <property type="project" value="UniProtKB-SubCell"/>
</dbReference>
<dbReference type="OrthoDB" id="644067at2759"/>
<feature type="region of interest" description="Disordered" evidence="5">
    <location>
        <begin position="1"/>
        <end position="46"/>
    </location>
</feature>
<name>A0A6A5N029_LUPAL</name>
<dbReference type="Proteomes" id="UP000447434">
    <property type="component" value="Chromosome 6"/>
</dbReference>
<evidence type="ECO:0000256" key="2">
    <source>
        <dbReference type="ARBA" id="ARBA00023125"/>
    </source>
</evidence>
<comment type="caution">
    <text evidence="6">The sequence shown here is derived from an EMBL/GenBank/DDBJ whole genome shotgun (WGS) entry which is preliminary data.</text>
</comment>
<keyword evidence="7" id="KW-1185">Reference proteome</keyword>
<evidence type="ECO:0000256" key="1">
    <source>
        <dbReference type="ARBA" id="ARBA00004123"/>
    </source>
</evidence>
<reference evidence="7" key="1">
    <citation type="journal article" date="2020" name="Nat. Commun.">
        <title>Genome sequence of the cluster root forming white lupin.</title>
        <authorList>
            <person name="Hufnagel B."/>
            <person name="Marques A."/>
            <person name="Soriano A."/>
            <person name="Marques L."/>
            <person name="Divol F."/>
            <person name="Doumas P."/>
            <person name="Sallet E."/>
            <person name="Mancinotti D."/>
            <person name="Carrere S."/>
            <person name="Marande W."/>
            <person name="Arribat S."/>
            <person name="Keller J."/>
            <person name="Huneau C."/>
            <person name="Blein T."/>
            <person name="Aime D."/>
            <person name="Laguerre M."/>
            <person name="Taylor J."/>
            <person name="Schubert V."/>
            <person name="Nelson M."/>
            <person name="Geu-Flores F."/>
            <person name="Crespi M."/>
            <person name="Gallardo-Guerrero K."/>
            <person name="Delaux P.-M."/>
            <person name="Salse J."/>
            <person name="Berges H."/>
            <person name="Guyot R."/>
            <person name="Gouzy J."/>
            <person name="Peret B."/>
        </authorList>
    </citation>
    <scope>NUCLEOTIDE SEQUENCE [LARGE SCALE GENOMIC DNA]</scope>
    <source>
        <strain evidence="7">cv. Amiga</strain>
    </source>
</reference>
<keyword evidence="2" id="KW-0238">DNA-binding</keyword>
<dbReference type="FunFam" id="1.20.5.170:FF:000036">
    <property type="entry name" value="ABSCISIC ACID-INSENSITIVE 5-like protein 2"/>
    <property type="match status" value="1"/>
</dbReference>
<evidence type="ECO:0000256" key="3">
    <source>
        <dbReference type="ARBA" id="ARBA00023242"/>
    </source>
</evidence>
<dbReference type="SUPFAM" id="SSF57959">
    <property type="entry name" value="Leucine zipper domain"/>
    <property type="match status" value="1"/>
</dbReference>
<dbReference type="AlphaFoldDB" id="A0A6A5N029"/>
<dbReference type="GO" id="GO:0003700">
    <property type="term" value="F:DNA-binding transcription factor activity"/>
    <property type="evidence" value="ECO:0007669"/>
    <property type="project" value="InterPro"/>
</dbReference>
<dbReference type="GO" id="GO:0045893">
    <property type="term" value="P:positive regulation of DNA-templated transcription"/>
    <property type="evidence" value="ECO:0007669"/>
    <property type="project" value="InterPro"/>
</dbReference>
<comment type="subcellular location">
    <subcellularLocation>
        <location evidence="1">Nucleus</location>
    </subcellularLocation>
</comment>
<organism evidence="6 7">
    <name type="scientific">Lupinus albus</name>
    <name type="common">White lupine</name>
    <name type="synonym">Lupinus termis</name>
    <dbReference type="NCBI Taxonomy" id="3870"/>
    <lineage>
        <taxon>Eukaryota</taxon>
        <taxon>Viridiplantae</taxon>
        <taxon>Streptophyta</taxon>
        <taxon>Embryophyta</taxon>
        <taxon>Tracheophyta</taxon>
        <taxon>Spermatophyta</taxon>
        <taxon>Magnoliopsida</taxon>
        <taxon>eudicotyledons</taxon>
        <taxon>Gunneridae</taxon>
        <taxon>Pentapetalae</taxon>
        <taxon>rosids</taxon>
        <taxon>fabids</taxon>
        <taxon>Fabales</taxon>
        <taxon>Fabaceae</taxon>
        <taxon>Papilionoideae</taxon>
        <taxon>50 kb inversion clade</taxon>
        <taxon>genistoids sensu lato</taxon>
        <taxon>core genistoids</taxon>
        <taxon>Genisteae</taxon>
        <taxon>Lupinus</taxon>
    </lineage>
</organism>
<dbReference type="SMART" id="SM00338">
    <property type="entry name" value="BRLZ"/>
    <property type="match status" value="1"/>
</dbReference>
<evidence type="ECO:0000256" key="4">
    <source>
        <dbReference type="SAM" id="Coils"/>
    </source>
</evidence>
<dbReference type="PANTHER" id="PTHR22952">
    <property type="entry name" value="CAMP-RESPONSE ELEMENT BINDING PROTEIN-RELATED"/>
    <property type="match status" value="1"/>
</dbReference>
<feature type="coiled-coil region" evidence="4">
    <location>
        <begin position="167"/>
        <end position="198"/>
    </location>
</feature>
<sequence>MMMASSTNSIKSRSLTPKPQFSTTNSVPDSTLLDPTPPPPLSSRTVDDVWRDIVAGERRSEFKEVGPDDYLMTLEDFLVKAGAVSEDEVDDCEVKMPMPLTQRLSSGASMFGYESLYQNGVEGGGSGDVGRGKRGCSVLEQLDKAVQQRQKRMIKNRESAARSRERKQAYQVELELLAVKLEEENDKLIKEKAEKRRERYKQLMEKVIPIVEKRKPPRLLRRFHSLQW</sequence>
<dbReference type="CDD" id="cd14707">
    <property type="entry name" value="bZIP_plant_BZIP46"/>
    <property type="match status" value="1"/>
</dbReference>
<keyword evidence="3" id="KW-0539">Nucleus</keyword>